<proteinExistence type="predicted"/>
<organism evidence="1 2">
    <name type="scientific">Pseudomonas fluorescens</name>
    <dbReference type="NCBI Taxonomy" id="294"/>
    <lineage>
        <taxon>Bacteria</taxon>
        <taxon>Pseudomonadati</taxon>
        <taxon>Pseudomonadota</taxon>
        <taxon>Gammaproteobacteria</taxon>
        <taxon>Pseudomonadales</taxon>
        <taxon>Pseudomonadaceae</taxon>
        <taxon>Pseudomonas</taxon>
    </lineage>
</organism>
<protein>
    <recommendedName>
        <fullName evidence="3">Aspartyl beta-hydroxylase</fullName>
    </recommendedName>
</protein>
<dbReference type="SUPFAM" id="SSF52540">
    <property type="entry name" value="P-loop containing nucleoside triphosphate hydrolases"/>
    <property type="match status" value="1"/>
</dbReference>
<dbReference type="AlphaFoldDB" id="A0A5E6VU29"/>
<evidence type="ECO:0000313" key="1">
    <source>
        <dbReference type="EMBL" id="VVN20511.1"/>
    </source>
</evidence>
<dbReference type="Proteomes" id="UP000399692">
    <property type="component" value="Unassembled WGS sequence"/>
</dbReference>
<dbReference type="RefSeq" id="WP_150571267.1">
    <property type="nucleotide sequence ID" value="NZ_CABVHF010000020.1"/>
</dbReference>
<reference evidence="1 2" key="1">
    <citation type="submission" date="2019-09" db="EMBL/GenBank/DDBJ databases">
        <authorList>
            <person name="Chandra G."/>
            <person name="Truman W A."/>
        </authorList>
    </citation>
    <scope>NUCLEOTIDE SEQUENCE [LARGE SCALE GENOMIC DNA]</scope>
    <source>
        <strain evidence="1">PS631</strain>
    </source>
</reference>
<gene>
    <name evidence="1" type="ORF">PS631_04353</name>
</gene>
<name>A0A5E6VU29_PSEFL</name>
<evidence type="ECO:0008006" key="3">
    <source>
        <dbReference type="Google" id="ProtNLM"/>
    </source>
</evidence>
<dbReference type="EMBL" id="CABVHF010000020">
    <property type="protein sequence ID" value="VVN20511.1"/>
    <property type="molecule type" value="Genomic_DNA"/>
</dbReference>
<accession>A0A5E6VU29</accession>
<dbReference type="InterPro" id="IPR027417">
    <property type="entry name" value="P-loop_NTPase"/>
</dbReference>
<evidence type="ECO:0000313" key="2">
    <source>
        <dbReference type="Proteomes" id="UP000399692"/>
    </source>
</evidence>
<dbReference type="Gene3D" id="3.40.50.300">
    <property type="entry name" value="P-loop containing nucleotide triphosphate hydrolases"/>
    <property type="match status" value="1"/>
</dbReference>
<sequence>MASVNPELDFTGWLPIRTWQRAGEWRVDWCWFGQQRLTRPFLRDDVDAALRLPFNQAFRRETGLQALLDWQQRSPGIGPSALVFHASRCGSTLIAQLLAGLERNIVLSEPPPLDNLLRAYLVDADASAWQPRALSALLSAYGQRRRGDEQQLLIKLDAWNVFEGAQLCTLYPDTPRIFLYRDPLEIVVSQMRQAGMQRVPGLLGVTALDQLLPDAAGMDPLQYTCRMIAEVLRAGLELCQRHGAVAVNYNELPHACWGRLAPLFAVTAEDHAQLQQTAAFDAKQPYMAFAADSQRKRDDASPEVRQAVTRWAADAYISLESIRLQRS</sequence>
<dbReference type="OrthoDB" id="5380394at2"/>